<dbReference type="Pfam" id="PF13379">
    <property type="entry name" value="NMT1_2"/>
    <property type="match status" value="1"/>
</dbReference>
<evidence type="ECO:0000313" key="4">
    <source>
        <dbReference type="EMBL" id="QEZ69118.1"/>
    </source>
</evidence>
<organism evidence="4 5">
    <name type="scientific">Paraclostridium bifermentans</name>
    <name type="common">Clostridium bifermentans</name>
    <dbReference type="NCBI Taxonomy" id="1490"/>
    <lineage>
        <taxon>Bacteria</taxon>
        <taxon>Bacillati</taxon>
        <taxon>Bacillota</taxon>
        <taxon>Clostridia</taxon>
        <taxon>Peptostreptococcales</taxon>
        <taxon>Peptostreptococcaceae</taxon>
        <taxon>Paraclostridium</taxon>
    </lineage>
</organism>
<protein>
    <submittedName>
        <fullName evidence="4">ABC transporter substrate-binding protein</fullName>
    </submittedName>
</protein>
<keyword evidence="2" id="KW-0732">Signal</keyword>
<dbReference type="SMART" id="SM00062">
    <property type="entry name" value="PBPb"/>
    <property type="match status" value="1"/>
</dbReference>
<dbReference type="SUPFAM" id="SSF53850">
    <property type="entry name" value="Periplasmic binding protein-like II"/>
    <property type="match status" value="1"/>
</dbReference>
<feature type="signal peptide" evidence="2">
    <location>
        <begin position="1"/>
        <end position="25"/>
    </location>
</feature>
<evidence type="ECO:0000256" key="1">
    <source>
        <dbReference type="ARBA" id="ARBA00010742"/>
    </source>
</evidence>
<gene>
    <name evidence="4" type="ORF">D4A35_09310</name>
</gene>
<dbReference type="Gene3D" id="3.40.190.10">
    <property type="entry name" value="Periplasmic binding protein-like II"/>
    <property type="match status" value="2"/>
</dbReference>
<feature type="domain" description="Solute-binding protein family 3/N-terminal" evidence="3">
    <location>
        <begin position="46"/>
        <end position="264"/>
    </location>
</feature>
<proteinExistence type="inferred from homology"/>
<accession>A0A5P3XFJ9</accession>
<dbReference type="AlphaFoldDB" id="A0A5P3XFJ9"/>
<dbReference type="EMBL" id="CP032452">
    <property type="protein sequence ID" value="QEZ69118.1"/>
    <property type="molecule type" value="Genomic_DNA"/>
</dbReference>
<comment type="similarity">
    <text evidence="1">Belongs to the bacterial solute-binding protein SsuA/TauA family.</text>
</comment>
<evidence type="ECO:0000313" key="5">
    <source>
        <dbReference type="Proteomes" id="UP000326961"/>
    </source>
</evidence>
<feature type="chain" id="PRO_5024946577" evidence="2">
    <location>
        <begin position="26"/>
        <end position="368"/>
    </location>
</feature>
<dbReference type="PROSITE" id="PS51257">
    <property type="entry name" value="PROKAR_LIPOPROTEIN"/>
    <property type="match status" value="1"/>
</dbReference>
<dbReference type="PANTHER" id="PTHR30024">
    <property type="entry name" value="ALIPHATIC SULFONATES-BINDING PROTEIN-RELATED"/>
    <property type="match status" value="1"/>
</dbReference>
<dbReference type="Proteomes" id="UP000326961">
    <property type="component" value="Chromosome"/>
</dbReference>
<dbReference type="RefSeq" id="WP_150886732.1">
    <property type="nucleotide sequence ID" value="NZ_CP032452.1"/>
</dbReference>
<evidence type="ECO:0000259" key="3">
    <source>
        <dbReference type="SMART" id="SM00062"/>
    </source>
</evidence>
<name>A0A5P3XFJ9_PARBF</name>
<dbReference type="InterPro" id="IPR001638">
    <property type="entry name" value="Solute-binding_3/MltF_N"/>
</dbReference>
<reference evidence="4 5" key="1">
    <citation type="submission" date="2018-09" db="EMBL/GenBank/DDBJ databases">
        <title>A clostridial neurotoxin that targets Anopheles mosquitoes.</title>
        <authorList>
            <person name="Contreras E."/>
            <person name="Masuyer G."/>
            <person name="Qureshi N."/>
            <person name="Chawla S."/>
            <person name="Lim H.L."/>
            <person name="Chen J."/>
            <person name="Stenmark P."/>
            <person name="Gill S."/>
        </authorList>
    </citation>
    <scope>NUCLEOTIDE SEQUENCE [LARGE SCALE GENOMIC DNA]</scope>
    <source>
        <strain evidence="4 5">Cbm</strain>
    </source>
</reference>
<sequence>MKKFSKLIPLVLVTTLMLTACGAKAGGKDEKGVEKTSTQSKESDYELNVGYNPGTGNILGFIAAEKGIAKEEGIKMNFVPFSNSTDALNALNAGKIDIGASFGTAAPLTFITKGADFTMIGGYLSGGMPIYANPNFEYDGLQSFKGKKVATARMYTPDIVWRGAMMDAGYDLEKDVEIMEFKKPTEVLEAVKSGKADVGIGTNSTYMQSKEAGLKTVAWSNELWDPVHVCCRPVALTKEVKENPNAYKAFIKSFIRAQKVLEEDPEYAVKLNMKYLKLDEEKARTMLLETNQIIEADPKSDGIKHMWQKLIDMKYVDPGDINVEDHINIKLYKEALDELTNSYPDDAFYKKLQKKYTEYNSQILGKTE</sequence>
<evidence type="ECO:0000256" key="2">
    <source>
        <dbReference type="SAM" id="SignalP"/>
    </source>
</evidence>